<dbReference type="EMBL" id="MHLB01000017">
    <property type="protein sequence ID" value="OGZ02294.1"/>
    <property type="molecule type" value="Genomic_DNA"/>
</dbReference>
<dbReference type="AlphaFoldDB" id="A0A1G2CLL6"/>
<dbReference type="Proteomes" id="UP000178348">
    <property type="component" value="Unassembled WGS sequence"/>
</dbReference>
<comment type="caution">
    <text evidence="1">The sequence shown here is derived from an EMBL/GenBank/DDBJ whole genome shotgun (WGS) entry which is preliminary data.</text>
</comment>
<gene>
    <name evidence="1" type="ORF">A2946_00050</name>
</gene>
<reference evidence="1 2" key="1">
    <citation type="journal article" date="2016" name="Nat. Commun.">
        <title>Thousands of microbial genomes shed light on interconnected biogeochemical processes in an aquifer system.</title>
        <authorList>
            <person name="Anantharaman K."/>
            <person name="Brown C.T."/>
            <person name="Hug L.A."/>
            <person name="Sharon I."/>
            <person name="Castelle C.J."/>
            <person name="Probst A.J."/>
            <person name="Thomas B.C."/>
            <person name="Singh A."/>
            <person name="Wilkins M.J."/>
            <person name="Karaoz U."/>
            <person name="Brodie E.L."/>
            <person name="Williams K.H."/>
            <person name="Hubbard S.S."/>
            <person name="Banfield J.F."/>
        </authorList>
    </citation>
    <scope>NUCLEOTIDE SEQUENCE [LARGE SCALE GENOMIC DNA]</scope>
</reference>
<name>A0A1G2CLL6_9BACT</name>
<accession>A0A1G2CLL6</accession>
<evidence type="ECO:0000313" key="2">
    <source>
        <dbReference type="Proteomes" id="UP000178348"/>
    </source>
</evidence>
<sequence length="587" mass="68363">MTEERTCQNCKSEFTIESEDFGWYEKFKVPPPTWCPSCRFFRRALFRNERKLFKSTNPLNGKPMLSFWPPESGFTVYPDKDFWSQEAWDPLQYGRDFDPSRPFLEQLLELFKKVPKMATFAINMVNSEYSGNADGLKNCYLLFNSNHTEDSAYGNGVDFSSNCYDNSHVQKSQQCYNSFWLTNCYQTHYSAQCEDCINVWFSKNCRSCADCFGCVNMRSKKYCIFNEQYSKEEYEKRLAEMALHRWQGIQPAGRRAHAFWLTHPNKSMQGVQNNNVSGEYITHSKNVHKSYLIRECENLKYVQYSQVPSSRDCMDASLIGSKSELFYEVAVSGWNAADLKFCWDCWDGGRQMEYSIDCHRNGANLFGCVGIMDQQYCILNKQYSKEEYAVLRERIIKHMNDMPYVDKKGRVYKYGEFFPPEFSPFAYQHTIVPEHFTMTREEVEAFGARWQDPNPTEYQTTMPASAIPDSIKDVSDDILKEIIQCENCKRAYRLIQPELQFLKQLGIPAPRTCVDCRHSERIAQRNKSKLYARRCGCAGQKSESGIYTNTAKHFHSTSSCSNEFETSYAPERPEIVYCESCYNAEVA</sequence>
<organism evidence="1 2">
    <name type="scientific">Candidatus Liptonbacteria bacterium RIFCSPLOWO2_01_FULL_53_13</name>
    <dbReference type="NCBI Taxonomy" id="1798651"/>
    <lineage>
        <taxon>Bacteria</taxon>
        <taxon>Candidatus Liptoniibacteriota</taxon>
    </lineage>
</organism>
<proteinExistence type="predicted"/>
<protein>
    <submittedName>
        <fullName evidence="1">Uncharacterized protein</fullName>
    </submittedName>
</protein>
<evidence type="ECO:0000313" key="1">
    <source>
        <dbReference type="EMBL" id="OGZ02294.1"/>
    </source>
</evidence>